<keyword evidence="6" id="KW-0251">Elongation factor</keyword>
<dbReference type="SMART" id="SM00440">
    <property type="entry name" value="ZnF_C2C2"/>
    <property type="match status" value="1"/>
</dbReference>
<evidence type="ECO:0000256" key="1">
    <source>
        <dbReference type="ARBA" id="ARBA00022723"/>
    </source>
</evidence>
<evidence type="ECO:0000256" key="4">
    <source>
        <dbReference type="PROSITE-ProRule" id="PRU00472"/>
    </source>
</evidence>
<evidence type="ECO:0000256" key="3">
    <source>
        <dbReference type="ARBA" id="ARBA00022833"/>
    </source>
</evidence>
<dbReference type="GO" id="GO:0008270">
    <property type="term" value="F:zinc ion binding"/>
    <property type="evidence" value="ECO:0007669"/>
    <property type="project" value="UniProtKB-KW"/>
</dbReference>
<evidence type="ECO:0000313" key="6">
    <source>
        <dbReference type="EMBL" id="ATZ80710.1"/>
    </source>
</evidence>
<dbReference type="GO" id="GO:0003676">
    <property type="term" value="F:nucleic acid binding"/>
    <property type="evidence" value="ECO:0007669"/>
    <property type="project" value="InterPro"/>
</dbReference>
<reference evidence="6" key="1">
    <citation type="journal article" date="2017" name="Elife">
        <title>The kinetoplastid-infecting Bodo saltans virus (BsV), a window into the most abundant giant viruses in the sea.</title>
        <authorList>
            <person name="Deeg C.M."/>
            <person name="Chow C.-E.T."/>
            <person name="Suttle C.A."/>
        </authorList>
    </citation>
    <scope>NUCLEOTIDE SEQUENCE</scope>
    <source>
        <strain evidence="6">NG1</strain>
    </source>
</reference>
<evidence type="ECO:0000313" key="7">
    <source>
        <dbReference type="Proteomes" id="UP000240325"/>
    </source>
</evidence>
<sequence>MECPHEKHTTLTIDKSSLENDHRNRYNFYMKNSSDISFNLLREAENTINRNNALYRINKLVQNELISANIEKGLFEFALLHVSLKKLEHSRVASIYEFKLHTICINLDINNEHIENKTLLYSILNGELQPYIIAFLSPQQLHHKRWETIMQKKMREDDAMYNVETTDEYECPNCKERKCTVDYIQLRSADEPANKFIVCTVCGRTVNLQ</sequence>
<dbReference type="EMBL" id="MF782455">
    <property type="protein sequence ID" value="ATZ80710.1"/>
    <property type="molecule type" value="Genomic_DNA"/>
</dbReference>
<evidence type="ECO:0000256" key="2">
    <source>
        <dbReference type="ARBA" id="ARBA00022771"/>
    </source>
</evidence>
<name>A0A2H4UUW2_9VIRU</name>
<gene>
    <name evidence="6" type="ORF">BMW23_0664</name>
</gene>
<dbReference type="Pfam" id="PF01096">
    <property type="entry name" value="Zn_ribbon_TFIIS"/>
    <property type="match status" value="1"/>
</dbReference>
<dbReference type="Proteomes" id="UP000240325">
    <property type="component" value="Segment"/>
</dbReference>
<organism evidence="6">
    <name type="scientific">Bodo saltans virus</name>
    <dbReference type="NCBI Taxonomy" id="2024608"/>
    <lineage>
        <taxon>Viruses</taxon>
        <taxon>Varidnaviria</taxon>
        <taxon>Bamfordvirae</taxon>
        <taxon>Nucleocytoviricota</taxon>
        <taxon>Megaviricetes</taxon>
        <taxon>Imitervirales</taxon>
        <taxon>Mimiviridae</taxon>
        <taxon>Klosneuvirinae</taxon>
        <taxon>Theiavirus</taxon>
        <taxon>Theiavirus salishense</taxon>
    </lineage>
</organism>
<keyword evidence="1" id="KW-0479">Metal-binding</keyword>
<keyword evidence="3" id="KW-0862">Zinc</keyword>
<evidence type="ECO:0000259" key="5">
    <source>
        <dbReference type="PROSITE" id="PS51133"/>
    </source>
</evidence>
<protein>
    <submittedName>
        <fullName evidence="6">Transcription elongation factor TFIIS</fullName>
    </submittedName>
</protein>
<dbReference type="InterPro" id="IPR001222">
    <property type="entry name" value="Znf_TFIIS"/>
</dbReference>
<dbReference type="GO" id="GO:0006351">
    <property type="term" value="P:DNA-templated transcription"/>
    <property type="evidence" value="ECO:0007669"/>
    <property type="project" value="InterPro"/>
</dbReference>
<feature type="domain" description="TFIIS-type" evidence="5">
    <location>
        <begin position="167"/>
        <end position="207"/>
    </location>
</feature>
<dbReference type="PROSITE" id="PS51133">
    <property type="entry name" value="ZF_TFIIS_2"/>
    <property type="match status" value="1"/>
</dbReference>
<dbReference type="Gene3D" id="2.20.25.10">
    <property type="match status" value="1"/>
</dbReference>
<keyword evidence="7" id="KW-1185">Reference proteome</keyword>
<keyword evidence="2 4" id="KW-0863">Zinc-finger</keyword>
<keyword evidence="6" id="KW-0648">Protein biosynthesis</keyword>
<accession>A0A2H4UUW2</accession>
<proteinExistence type="predicted"/>
<dbReference type="SUPFAM" id="SSF57783">
    <property type="entry name" value="Zinc beta-ribbon"/>
    <property type="match status" value="1"/>
</dbReference>